<dbReference type="GO" id="GO:0012505">
    <property type="term" value="C:endomembrane system"/>
    <property type="evidence" value="ECO:0007669"/>
    <property type="project" value="UniProtKB-SubCell"/>
</dbReference>
<keyword evidence="3" id="KW-0813">Transport</keyword>
<dbReference type="SMART" id="SM00173">
    <property type="entry name" value="RAS"/>
    <property type="match status" value="1"/>
</dbReference>
<dbReference type="NCBIfam" id="TIGR00231">
    <property type="entry name" value="small_GTP"/>
    <property type="match status" value="1"/>
</dbReference>
<dbReference type="PROSITE" id="PS51419">
    <property type="entry name" value="RAB"/>
    <property type="match status" value="1"/>
</dbReference>
<evidence type="ECO:0000313" key="12">
    <source>
        <dbReference type="EMBL" id="CCC51099.1"/>
    </source>
</evidence>
<keyword evidence="9" id="KW-0636">Prenylation</keyword>
<dbReference type="PROSITE" id="PS51421">
    <property type="entry name" value="RAS"/>
    <property type="match status" value="1"/>
</dbReference>
<evidence type="ECO:0000256" key="8">
    <source>
        <dbReference type="ARBA" id="ARBA00023288"/>
    </source>
</evidence>
<evidence type="ECO:0000256" key="11">
    <source>
        <dbReference type="SAM" id="MobiDB-lite"/>
    </source>
</evidence>
<dbReference type="EMBL" id="HE573026">
    <property type="protein sequence ID" value="CCC51099.1"/>
    <property type="molecule type" value="Genomic_DNA"/>
</dbReference>
<evidence type="ECO:0000256" key="6">
    <source>
        <dbReference type="ARBA" id="ARBA00023134"/>
    </source>
</evidence>
<proteinExistence type="inferred from homology"/>
<dbReference type="VEuPathDB" id="TriTrypDB:TvY486_1001520"/>
<dbReference type="CDD" id="cd04123">
    <property type="entry name" value="Rab21"/>
    <property type="match status" value="1"/>
</dbReference>
<dbReference type="GO" id="GO:0032482">
    <property type="term" value="P:Rab protein signal transduction"/>
    <property type="evidence" value="ECO:0007669"/>
    <property type="project" value="InterPro"/>
</dbReference>
<keyword evidence="7" id="KW-0472">Membrane</keyword>
<keyword evidence="5" id="KW-0653">Protein transport</keyword>
<dbReference type="GO" id="GO:0005525">
    <property type="term" value="F:GTP binding"/>
    <property type="evidence" value="ECO:0007669"/>
    <property type="project" value="UniProtKB-KW"/>
</dbReference>
<dbReference type="Gene3D" id="3.40.50.300">
    <property type="entry name" value="P-loop containing nucleotide triphosphate hydrolases"/>
    <property type="match status" value="1"/>
</dbReference>
<evidence type="ECO:0000256" key="10">
    <source>
        <dbReference type="ARBA" id="ARBA00037868"/>
    </source>
</evidence>
<accession>G0U5E9</accession>
<dbReference type="OMA" id="WFTMSLL"/>
<organism evidence="12">
    <name type="scientific">Trypanosoma vivax (strain Y486)</name>
    <dbReference type="NCBI Taxonomy" id="1055687"/>
    <lineage>
        <taxon>Eukaryota</taxon>
        <taxon>Discoba</taxon>
        <taxon>Euglenozoa</taxon>
        <taxon>Kinetoplastea</taxon>
        <taxon>Metakinetoplastina</taxon>
        <taxon>Trypanosomatida</taxon>
        <taxon>Trypanosomatidae</taxon>
        <taxon>Trypanosoma</taxon>
        <taxon>Duttonella</taxon>
    </lineage>
</organism>
<evidence type="ECO:0000256" key="5">
    <source>
        <dbReference type="ARBA" id="ARBA00022927"/>
    </source>
</evidence>
<evidence type="ECO:0000256" key="4">
    <source>
        <dbReference type="ARBA" id="ARBA00022741"/>
    </source>
</evidence>
<dbReference type="AlphaFoldDB" id="G0U5E9"/>
<comment type="subcellular location">
    <subcellularLocation>
        <location evidence="10">Endomembrane system</location>
        <topology evidence="10">Lipid-anchor</topology>
    </subcellularLocation>
</comment>
<dbReference type="InterPro" id="IPR041833">
    <property type="entry name" value="Rab21"/>
</dbReference>
<dbReference type="PANTHER" id="PTHR47978">
    <property type="match status" value="1"/>
</dbReference>
<dbReference type="FunFam" id="3.40.50.300:FF:002608">
    <property type="entry name" value="Small GTP-binding protein, putative"/>
    <property type="match status" value="1"/>
</dbReference>
<dbReference type="InterPro" id="IPR005225">
    <property type="entry name" value="Small_GTP-bd"/>
</dbReference>
<dbReference type="InterPro" id="IPR027417">
    <property type="entry name" value="P-loop_NTPase"/>
</dbReference>
<dbReference type="GO" id="GO:0015031">
    <property type="term" value="P:protein transport"/>
    <property type="evidence" value="ECO:0007669"/>
    <property type="project" value="UniProtKB-KW"/>
</dbReference>
<dbReference type="SMART" id="SM00176">
    <property type="entry name" value="RAN"/>
    <property type="match status" value="1"/>
</dbReference>
<keyword evidence="4" id="KW-0547">Nucleotide-binding</keyword>
<name>G0U5E9_TRYVY</name>
<dbReference type="SUPFAM" id="SSF52540">
    <property type="entry name" value="P-loop containing nucleoside triphosphate hydrolases"/>
    <property type="match status" value="1"/>
</dbReference>
<dbReference type="Pfam" id="PF00071">
    <property type="entry name" value="Ras"/>
    <property type="match status" value="1"/>
</dbReference>
<evidence type="ECO:0000256" key="1">
    <source>
        <dbReference type="ARBA" id="ARBA00006270"/>
    </source>
</evidence>
<dbReference type="PROSITE" id="PS51420">
    <property type="entry name" value="RHO"/>
    <property type="match status" value="1"/>
</dbReference>
<dbReference type="PRINTS" id="PR00449">
    <property type="entry name" value="RASTRNSFRMNG"/>
</dbReference>
<evidence type="ECO:0000256" key="2">
    <source>
        <dbReference type="ARBA" id="ARBA00014900"/>
    </source>
</evidence>
<comment type="similarity">
    <text evidence="1">Belongs to the small GTPase superfamily. Rab family.</text>
</comment>
<feature type="region of interest" description="Disordered" evidence="11">
    <location>
        <begin position="218"/>
        <end position="237"/>
    </location>
</feature>
<keyword evidence="6" id="KW-0342">GTP-binding</keyword>
<keyword evidence="8" id="KW-0449">Lipoprotein</keyword>
<protein>
    <recommendedName>
        <fullName evidence="2">Ras-related protein Rab-21</fullName>
    </recommendedName>
</protein>
<sequence length="295" mass="30934">MPPAPPAYKVVLLGEGRVGKTSLVSRFINDTFDQHQRSTTQASMYSSVNVPLLGGDRSVHFNIWDTAGQERFHALGPIYYRNADGALLVYDVTDADTLEKVRAWIRELRAVVGERIQLVVCGNKSDLEREREVDEERGAQFAKSLGAQHLSTSARTGMNVSEAFQTLATAIAGGAKGSTSGSTVYNSGLLGGGGGGLAEVNTGGFSGAPKRRRRRGLLRIEGEDGEGDEDLGRADLAAGGDGGGASLGLLSGVDYTCSTPSRRPNAPPTVDLRVCNANTNGGRPSSGGRGFSCCA</sequence>
<evidence type="ECO:0000256" key="9">
    <source>
        <dbReference type="ARBA" id="ARBA00023289"/>
    </source>
</evidence>
<evidence type="ECO:0000256" key="7">
    <source>
        <dbReference type="ARBA" id="ARBA00023136"/>
    </source>
</evidence>
<dbReference type="SMART" id="SM00175">
    <property type="entry name" value="RAB"/>
    <property type="match status" value="1"/>
</dbReference>
<dbReference type="InterPro" id="IPR001806">
    <property type="entry name" value="Small_GTPase"/>
</dbReference>
<reference evidence="12" key="1">
    <citation type="journal article" date="2012" name="Proc. Natl. Acad. Sci. U.S.A.">
        <title>Antigenic diversity is generated by distinct evolutionary mechanisms in African trypanosome species.</title>
        <authorList>
            <person name="Jackson A.P."/>
            <person name="Berry A."/>
            <person name="Aslett M."/>
            <person name="Allison H.C."/>
            <person name="Burton P."/>
            <person name="Vavrova-Anderson J."/>
            <person name="Brown R."/>
            <person name="Browne H."/>
            <person name="Corton N."/>
            <person name="Hauser H."/>
            <person name="Gamble J."/>
            <person name="Gilderthorp R."/>
            <person name="Marcello L."/>
            <person name="McQuillan J."/>
            <person name="Otto T.D."/>
            <person name="Quail M.A."/>
            <person name="Sanders M.J."/>
            <person name="van Tonder A."/>
            <person name="Ginger M.L."/>
            <person name="Field M.C."/>
            <person name="Barry J.D."/>
            <person name="Hertz-Fowler C."/>
            <person name="Berriman M."/>
        </authorList>
    </citation>
    <scope>NUCLEOTIDE SEQUENCE</scope>
    <source>
        <strain evidence="12">Y486</strain>
    </source>
</reference>
<evidence type="ECO:0000256" key="3">
    <source>
        <dbReference type="ARBA" id="ARBA00022448"/>
    </source>
</evidence>
<dbReference type="SMART" id="SM00174">
    <property type="entry name" value="RHO"/>
    <property type="match status" value="1"/>
</dbReference>
<dbReference type="GO" id="GO:0003924">
    <property type="term" value="F:GTPase activity"/>
    <property type="evidence" value="ECO:0007669"/>
    <property type="project" value="InterPro"/>
</dbReference>
<gene>
    <name evidence="12" type="ORF">TVY486_1001520</name>
</gene>
<dbReference type="PROSITE" id="PS51417">
    <property type="entry name" value="ARF"/>
    <property type="match status" value="1"/>
</dbReference>